<evidence type="ECO:0000313" key="1">
    <source>
        <dbReference type="EMBL" id="MBA2861635.1"/>
    </source>
</evidence>
<gene>
    <name evidence="1" type="ORF">HNP90_000495</name>
</gene>
<evidence type="ECO:0000313" key="2">
    <source>
        <dbReference type="Proteomes" id="UP000533207"/>
    </source>
</evidence>
<sequence>MINWLIDPENIPIKDDNPKINNPFNKIRFLPIISAILPTGSKNAELASRNEVTIHPKMMVSAENSVPILGRARFNAVLIKGVKNDEIAATIATMDFSFRI</sequence>
<dbReference type="EMBL" id="JACDUL010000001">
    <property type="protein sequence ID" value="MBA2861635.1"/>
    <property type="molecule type" value="Genomic_DNA"/>
</dbReference>
<dbReference type="AlphaFoldDB" id="A0A7J9PEF8"/>
<dbReference type="Proteomes" id="UP000533207">
    <property type="component" value="Unassembled WGS sequence"/>
</dbReference>
<comment type="caution">
    <text evidence="1">The sequence shown here is derived from an EMBL/GenBank/DDBJ whole genome shotgun (WGS) entry which is preliminary data.</text>
</comment>
<name>A0A7J9PEF8_METMI</name>
<accession>A0A7J9PEF8</accession>
<proteinExistence type="predicted"/>
<organism evidence="1 2">
    <name type="scientific">Methanococcus maripaludis</name>
    <name type="common">Methanococcus deltae</name>
    <dbReference type="NCBI Taxonomy" id="39152"/>
    <lineage>
        <taxon>Archaea</taxon>
        <taxon>Methanobacteriati</taxon>
        <taxon>Methanobacteriota</taxon>
        <taxon>Methanomada group</taxon>
        <taxon>Methanococci</taxon>
        <taxon>Methanococcales</taxon>
        <taxon>Methanococcaceae</taxon>
        <taxon>Methanococcus</taxon>
    </lineage>
</organism>
<reference evidence="1 2" key="1">
    <citation type="submission" date="2020-07" db="EMBL/GenBank/DDBJ databases">
        <title>Genomic Encyclopedia of Type Strains, Phase IV (KMG-V): Genome sequencing to study the core and pangenomes of soil and plant-associated prokaryotes.</title>
        <authorList>
            <person name="Whitman W."/>
        </authorList>
    </citation>
    <scope>NUCLEOTIDE SEQUENCE [LARGE SCALE GENOMIC DNA]</scope>
    <source>
        <strain evidence="1 2">C8</strain>
    </source>
</reference>
<protein>
    <submittedName>
        <fullName evidence="1">Uncharacterized protein</fullName>
    </submittedName>
</protein>